<dbReference type="Proteomes" id="UP001152523">
    <property type="component" value="Unassembled WGS sequence"/>
</dbReference>
<dbReference type="AlphaFoldDB" id="A0AAV0E610"/>
<evidence type="ECO:0008006" key="4">
    <source>
        <dbReference type="Google" id="ProtNLM"/>
    </source>
</evidence>
<organism evidence="1 3">
    <name type="scientific">Cuscuta epithymum</name>
    <dbReference type="NCBI Taxonomy" id="186058"/>
    <lineage>
        <taxon>Eukaryota</taxon>
        <taxon>Viridiplantae</taxon>
        <taxon>Streptophyta</taxon>
        <taxon>Embryophyta</taxon>
        <taxon>Tracheophyta</taxon>
        <taxon>Spermatophyta</taxon>
        <taxon>Magnoliopsida</taxon>
        <taxon>eudicotyledons</taxon>
        <taxon>Gunneridae</taxon>
        <taxon>Pentapetalae</taxon>
        <taxon>asterids</taxon>
        <taxon>lamiids</taxon>
        <taxon>Solanales</taxon>
        <taxon>Convolvulaceae</taxon>
        <taxon>Cuscuteae</taxon>
        <taxon>Cuscuta</taxon>
        <taxon>Cuscuta subgen. Cuscuta</taxon>
    </lineage>
</organism>
<evidence type="ECO:0000313" key="2">
    <source>
        <dbReference type="EMBL" id="CAH9148876.1"/>
    </source>
</evidence>
<proteinExistence type="predicted"/>
<dbReference type="InterPro" id="IPR011009">
    <property type="entry name" value="Kinase-like_dom_sf"/>
</dbReference>
<dbReference type="EMBL" id="CAMAPF010001286">
    <property type="protein sequence ID" value="CAH9148876.1"/>
    <property type="molecule type" value="Genomic_DNA"/>
</dbReference>
<comment type="caution">
    <text evidence="1">The sequence shown here is derived from an EMBL/GenBank/DDBJ whole genome shotgun (WGS) entry which is preliminary data.</text>
</comment>
<protein>
    <recommendedName>
        <fullName evidence="4">Protein kinase domain-containing protein</fullName>
    </recommendedName>
</protein>
<name>A0AAV0E610_9ASTE</name>
<evidence type="ECO:0000313" key="1">
    <source>
        <dbReference type="EMBL" id="CAH9117647.1"/>
    </source>
</evidence>
<evidence type="ECO:0000313" key="3">
    <source>
        <dbReference type="Proteomes" id="UP001152523"/>
    </source>
</evidence>
<dbReference type="EMBL" id="CAMAPF010000480">
    <property type="protein sequence ID" value="CAH9117647.1"/>
    <property type="molecule type" value="Genomic_DNA"/>
</dbReference>
<reference evidence="1" key="1">
    <citation type="submission" date="2022-07" db="EMBL/GenBank/DDBJ databases">
        <authorList>
            <person name="Macas J."/>
            <person name="Novak P."/>
            <person name="Neumann P."/>
        </authorList>
    </citation>
    <scope>NUCLEOTIDE SEQUENCE</scope>
</reference>
<keyword evidence="3" id="KW-1185">Reference proteome</keyword>
<gene>
    <name evidence="1" type="ORF">CEPIT_LOCUS21961</name>
    <name evidence="2" type="ORF">CEPIT_LOCUS44845</name>
</gene>
<accession>A0AAV0E610</accession>
<sequence length="217" mass="24503">MSTTPPPLLPESLEKPIGINKSSFIRGTHEVQIHFCLTEAFGKTVLVKVVTSKSIAMKQSFDFSQTLCSLPFILRPLLSFVSPTYSYFFYDPYSTTFMDSIDISKNQIRELLEAVNCLHKRLGGGHGNLNDPNNIVVWGGRIKLTRIVAPIGPKIEIDKDFQDLGRMLYDKFIHNESSYHPGLTSIVSLLLNEISGCFYCFYYPSMVWSGLFKFGLV</sequence>
<dbReference type="SUPFAM" id="SSF56112">
    <property type="entry name" value="Protein kinase-like (PK-like)"/>
    <property type="match status" value="1"/>
</dbReference>